<dbReference type="PANTHER" id="PTHR10972:SF148">
    <property type="entry name" value="OXYSTEROL-BINDING PROTEIN 9"/>
    <property type="match status" value="1"/>
</dbReference>
<dbReference type="Pfam" id="PF01237">
    <property type="entry name" value="Oxysterol_BP"/>
    <property type="match status" value="1"/>
</dbReference>
<proteinExistence type="inferred from homology"/>
<dbReference type="GO" id="GO:0032934">
    <property type="term" value="F:sterol binding"/>
    <property type="evidence" value="ECO:0007669"/>
    <property type="project" value="TreeGrafter"/>
</dbReference>
<evidence type="ECO:0000313" key="4">
    <source>
        <dbReference type="Proteomes" id="UP001146793"/>
    </source>
</evidence>
<feature type="compositionally biased region" description="Basic residues" evidence="2">
    <location>
        <begin position="434"/>
        <end position="456"/>
    </location>
</feature>
<evidence type="ECO:0000256" key="1">
    <source>
        <dbReference type="RuleBase" id="RU003844"/>
    </source>
</evidence>
<feature type="compositionally biased region" description="Basic and acidic residues" evidence="2">
    <location>
        <begin position="422"/>
        <end position="433"/>
    </location>
</feature>
<comment type="caution">
    <text evidence="3">The sequence shown here is derived from an EMBL/GenBank/DDBJ whole genome shotgun (WGS) entry which is preliminary data.</text>
</comment>
<dbReference type="Gene3D" id="2.40.160.120">
    <property type="match status" value="1"/>
</dbReference>
<feature type="compositionally biased region" description="Basic residues" evidence="2">
    <location>
        <begin position="1"/>
        <end position="40"/>
    </location>
</feature>
<dbReference type="InterPro" id="IPR018494">
    <property type="entry name" value="Oxysterol-bd_CS"/>
</dbReference>
<evidence type="ECO:0000256" key="2">
    <source>
        <dbReference type="SAM" id="MobiDB-lite"/>
    </source>
</evidence>
<dbReference type="GO" id="GO:0016020">
    <property type="term" value="C:membrane"/>
    <property type="evidence" value="ECO:0007669"/>
    <property type="project" value="TreeGrafter"/>
</dbReference>
<feature type="region of interest" description="Disordered" evidence="2">
    <location>
        <begin position="1"/>
        <end position="43"/>
    </location>
</feature>
<gene>
    <name evidence="3" type="ORF">M0812_26478</name>
</gene>
<sequence>MSKVSKKTSTKYTKKKKETKTKSKSKSKKKEKKTKKTKKKEIKETNKLVLNVEEARQVNAPDLDEIKSFVYKDIVIRSSPVAQISLKKKKKFKDDWDRVHYAHPNGGWLYRNKSIIKRQRKIVWEIIKNMAGNIFKNERDLSTITMPVTIFEPRSYLHRLVDIFQFAPIFLRQAALAKDPIERMKFVICFAVAGIHNTVAQAKPFNPILGETFQGTFVDGTKIYCEQICHHPPISAFEIIEKNDLYHLHGKGQFKSTFKGYSVSGRSEGDVTIDFSDGGRIVFSTPMLHLKGIIFGDRIVEYTSTAPFRDESNNLYCELTFNPDPRGWIKSVFTSSNSNPTDYFHGEIMKKATKNQKEEKICEVNGSWLGRIDFDDLTYFSLNDGWHPVTVYECDEVLPSDCKNRQDLNQLKLGNLKESGKEKHKLEVLQRKDAKLRKKATKKSKKNQKQKKKSKK</sequence>
<accession>A0AAV7YE81</accession>
<evidence type="ECO:0000313" key="3">
    <source>
        <dbReference type="EMBL" id="KAJ3426907.1"/>
    </source>
</evidence>
<name>A0AAV7YE81_9EUKA</name>
<dbReference type="GO" id="GO:0005829">
    <property type="term" value="C:cytosol"/>
    <property type="evidence" value="ECO:0007669"/>
    <property type="project" value="TreeGrafter"/>
</dbReference>
<comment type="similarity">
    <text evidence="1">Belongs to the OSBP family.</text>
</comment>
<protein>
    <submittedName>
        <fullName evidence="3">Oxysterol-binding protein</fullName>
    </submittedName>
</protein>
<feature type="region of interest" description="Disordered" evidence="2">
    <location>
        <begin position="422"/>
        <end position="456"/>
    </location>
</feature>
<dbReference type="InterPro" id="IPR037239">
    <property type="entry name" value="OSBP_sf"/>
</dbReference>
<dbReference type="PROSITE" id="PS01013">
    <property type="entry name" value="OSBP"/>
    <property type="match status" value="1"/>
</dbReference>
<dbReference type="InterPro" id="IPR000648">
    <property type="entry name" value="Oxysterol-bd"/>
</dbReference>
<dbReference type="Proteomes" id="UP001146793">
    <property type="component" value="Unassembled WGS sequence"/>
</dbReference>
<dbReference type="AlphaFoldDB" id="A0AAV7YE81"/>
<reference evidence="3" key="1">
    <citation type="submission" date="2022-08" db="EMBL/GenBank/DDBJ databases">
        <title>Novel sulphate-reducing endosymbionts in the free-living metamonad Anaeramoeba.</title>
        <authorList>
            <person name="Jerlstrom-Hultqvist J."/>
            <person name="Cepicka I."/>
            <person name="Gallot-Lavallee L."/>
            <person name="Salas-Leiva D."/>
            <person name="Curtis B.A."/>
            <person name="Zahonova K."/>
            <person name="Pipaliya S."/>
            <person name="Dacks J."/>
            <person name="Roger A.J."/>
        </authorList>
    </citation>
    <scope>NUCLEOTIDE SEQUENCE</scope>
    <source>
        <strain evidence="3">Busselton2</strain>
    </source>
</reference>
<dbReference type="EMBL" id="JANTQA010000063">
    <property type="protein sequence ID" value="KAJ3426907.1"/>
    <property type="molecule type" value="Genomic_DNA"/>
</dbReference>
<dbReference type="PANTHER" id="PTHR10972">
    <property type="entry name" value="OXYSTEROL-BINDING PROTEIN-RELATED"/>
    <property type="match status" value="1"/>
</dbReference>
<organism evidence="3 4">
    <name type="scientific">Anaeramoeba flamelloides</name>
    <dbReference type="NCBI Taxonomy" id="1746091"/>
    <lineage>
        <taxon>Eukaryota</taxon>
        <taxon>Metamonada</taxon>
        <taxon>Anaeramoebidae</taxon>
        <taxon>Anaeramoeba</taxon>
    </lineage>
</organism>
<dbReference type="SUPFAM" id="SSF144000">
    <property type="entry name" value="Oxysterol-binding protein-like"/>
    <property type="match status" value="1"/>
</dbReference>